<sequence>MCIDPNAEPVAFALDTKLCHLLPTLTEPHREAIAQDLARTAIFMATAMAADMAQDAVNGLVPIPKMPSLGKPPAPALVPQAQTPRDTVLLTPAVAPVVTIKAKTTDVTVAGLDQRHGYTFGIDNKSDRLIDIRHAGKCWCIDPSDEATDVVSRAIGALAAAHADIGTALTDKIGR</sequence>
<reference evidence="1 2" key="1">
    <citation type="submission" date="2014-02" db="EMBL/GenBank/DDBJ databases">
        <title>Whole genome sequence of Sphingobium chlorophenolicum NBRC 16172.</title>
        <authorList>
            <person name="Gan H.M."/>
            <person name="Gan H.Y."/>
            <person name="Chew T.H."/>
            <person name="Savka M.A."/>
        </authorList>
    </citation>
    <scope>NUCLEOTIDE SEQUENCE [LARGE SCALE GENOMIC DNA]</scope>
    <source>
        <strain evidence="1 2">NBRC 16172</strain>
    </source>
</reference>
<dbReference type="EMBL" id="JFHR01000003">
    <property type="protein sequence ID" value="KEQ55114.1"/>
    <property type="molecule type" value="Genomic_DNA"/>
</dbReference>
<dbReference type="eggNOG" id="ENOG5032MP4">
    <property type="taxonomic scope" value="Bacteria"/>
</dbReference>
<evidence type="ECO:0000313" key="1">
    <source>
        <dbReference type="EMBL" id="KEQ55114.1"/>
    </source>
</evidence>
<accession>A0A081RIU1</accession>
<dbReference type="AlphaFoldDB" id="A0A081RIU1"/>
<comment type="caution">
    <text evidence="1">The sequence shown here is derived from an EMBL/GenBank/DDBJ whole genome shotgun (WGS) entry which is preliminary data.</text>
</comment>
<protein>
    <submittedName>
        <fullName evidence="1">Uncharacterized protein</fullName>
    </submittedName>
</protein>
<dbReference type="PATRIC" id="fig|46429.4.peg.646"/>
<dbReference type="Proteomes" id="UP000028411">
    <property type="component" value="Unassembled WGS sequence"/>
</dbReference>
<organism evidence="1 2">
    <name type="scientific">Sphingobium chlorophenolicum</name>
    <dbReference type="NCBI Taxonomy" id="46429"/>
    <lineage>
        <taxon>Bacteria</taxon>
        <taxon>Pseudomonadati</taxon>
        <taxon>Pseudomonadota</taxon>
        <taxon>Alphaproteobacteria</taxon>
        <taxon>Sphingomonadales</taxon>
        <taxon>Sphingomonadaceae</taxon>
        <taxon>Sphingobium</taxon>
    </lineage>
</organism>
<dbReference type="RefSeq" id="WP_197419142.1">
    <property type="nucleotide sequence ID" value="NZ_JFHR01000003.1"/>
</dbReference>
<gene>
    <name evidence="1" type="ORF">BV95_00663</name>
</gene>
<proteinExistence type="predicted"/>
<name>A0A081RIU1_SPHCR</name>
<evidence type="ECO:0000313" key="2">
    <source>
        <dbReference type="Proteomes" id="UP000028411"/>
    </source>
</evidence>